<accession>A0A7Z7FMB1</accession>
<dbReference type="InterPro" id="IPR046453">
    <property type="entry name" value="GpA_ATPase"/>
</dbReference>
<gene>
    <name evidence="4" type="ORF">SAMN05428983_0803</name>
</gene>
<feature type="region of interest" description="Disordered" evidence="1">
    <location>
        <begin position="694"/>
        <end position="715"/>
    </location>
</feature>
<evidence type="ECO:0000256" key="1">
    <source>
        <dbReference type="SAM" id="MobiDB-lite"/>
    </source>
</evidence>
<dbReference type="RefSeq" id="WP_167305567.1">
    <property type="nucleotide sequence ID" value="NZ_FNEW01000001.1"/>
</dbReference>
<dbReference type="Pfam" id="PF05876">
    <property type="entry name" value="GpA_ATPase"/>
    <property type="match status" value="1"/>
</dbReference>
<protein>
    <submittedName>
        <fullName evidence="4">Phage terminase, large subunit GpA</fullName>
    </submittedName>
</protein>
<feature type="compositionally biased region" description="Basic and acidic residues" evidence="1">
    <location>
        <begin position="694"/>
        <end position="709"/>
    </location>
</feature>
<evidence type="ECO:0000313" key="4">
    <source>
        <dbReference type="EMBL" id="SDJ24662.1"/>
    </source>
</evidence>
<dbReference type="EMBL" id="FNEW01000001">
    <property type="protein sequence ID" value="SDJ24662.1"/>
    <property type="molecule type" value="Genomic_DNA"/>
</dbReference>
<dbReference type="PANTHER" id="PTHR34413:SF2">
    <property type="entry name" value="PROPHAGE TAIL FIBER ASSEMBLY PROTEIN HOMOLOG TFAE-RELATED"/>
    <property type="match status" value="1"/>
</dbReference>
<dbReference type="Pfam" id="PF20454">
    <property type="entry name" value="GpA_nuclease"/>
    <property type="match status" value="1"/>
</dbReference>
<feature type="domain" description="Phage terminase large subunit GpA ATPase" evidence="2">
    <location>
        <begin position="62"/>
        <end position="322"/>
    </location>
</feature>
<dbReference type="InterPro" id="IPR051220">
    <property type="entry name" value="TFA_Chaperone"/>
</dbReference>
<organism evidence="4 5">
    <name type="scientific">Agrobacterium fabrum</name>
    <dbReference type="NCBI Taxonomy" id="1176649"/>
    <lineage>
        <taxon>Bacteria</taxon>
        <taxon>Pseudomonadati</taxon>
        <taxon>Pseudomonadota</taxon>
        <taxon>Alphaproteobacteria</taxon>
        <taxon>Hyphomicrobiales</taxon>
        <taxon>Rhizobiaceae</taxon>
        <taxon>Rhizobium/Agrobacterium group</taxon>
        <taxon>Agrobacterium</taxon>
        <taxon>Agrobacterium tumefaciens complex</taxon>
    </lineage>
</organism>
<sequence length="727" mass="82002">MNSPLRQIRPPTIDELISSVRFKTLEDIVASAFDEMKPANRMTVTDAAKEYSRIGTGGGHSQPWSEDRTPYLREPQDETTSLDFTGMVFLGPARTGKTVMVLNMISHTVKTDPTDMLLVHMDRENARKWSNGDLSRYLKASTQIRAEQLTARQYDNTFDKTFKSGMRVLVTYPTPANLSGITVRIGASIDYDRSEDDIGGEGNLYDLLSMRTTTFKRFGMTIAESSPNPNKEIQDPRWMAKTPHEAPPIRGIFALYNRGDRRRWQWCCPQCEEWFEPDFKLLDWGGHTDPMEARDATIMICPSHGCIIKPHQKHDLNRHGRWIREGEMIESGLSGKTVVRPGMKVTRSTIASFWLKGPAAGYREWGDLVMLELNALKELEETGDDSALRKTRTTDQGTFYIPQARLSDFAPELLKAKGEDWGSTPEEPLVPEGVRYLVSTVDIQKRAFVVQVLGYTADGDRVVIDMYKVRLSNRRNANGDRLPIDPAAFGEDWDVLIPEVMGKTYELCDGSGRRMAIRATASDSGGAEGVTAHAYNFWRRLKSKQDGSHRRFILVKGEASKSKPLARTEWPDSSQKGPLAIARGDVPVVMLNSNKLKDAVSLLMSRRIAEEGGEGGMLRFPDWAEDWYFVQLTSETRSAKGWLNTRKKRNEAFDLTYYAEGISLRPVEKNVPYTHFGFDRIDWKNPPSWAEEWDRNDLVSGGTRDDEPPPVKSTGLSALAELAKKLA</sequence>
<evidence type="ECO:0000259" key="2">
    <source>
        <dbReference type="Pfam" id="PF05876"/>
    </source>
</evidence>
<dbReference type="InterPro" id="IPR046454">
    <property type="entry name" value="GpA_endonuclease"/>
</dbReference>
<reference evidence="4 5" key="1">
    <citation type="submission" date="2016-10" db="EMBL/GenBank/DDBJ databases">
        <authorList>
            <person name="Varghese N."/>
            <person name="Submissions S."/>
        </authorList>
    </citation>
    <scope>NUCLEOTIDE SEQUENCE [LARGE SCALE GENOMIC DNA]</scope>
    <source>
        <strain evidence="4 5">PDC82</strain>
    </source>
</reference>
<comment type="caution">
    <text evidence="4">The sequence shown here is derived from an EMBL/GenBank/DDBJ whole genome shotgun (WGS) entry which is preliminary data.</text>
</comment>
<dbReference type="AlphaFoldDB" id="A0A7Z7FMB1"/>
<name>A0A7Z7FMB1_9HYPH</name>
<dbReference type="PANTHER" id="PTHR34413">
    <property type="entry name" value="PROPHAGE TAIL FIBER ASSEMBLY PROTEIN HOMOLOG TFAE-RELATED-RELATED"/>
    <property type="match status" value="1"/>
</dbReference>
<dbReference type="Proteomes" id="UP000198917">
    <property type="component" value="Unassembled WGS sequence"/>
</dbReference>
<evidence type="ECO:0000313" key="5">
    <source>
        <dbReference type="Proteomes" id="UP000198917"/>
    </source>
</evidence>
<proteinExistence type="predicted"/>
<dbReference type="GO" id="GO:0016887">
    <property type="term" value="F:ATP hydrolysis activity"/>
    <property type="evidence" value="ECO:0007669"/>
    <property type="project" value="InterPro"/>
</dbReference>
<dbReference type="GO" id="GO:0004519">
    <property type="term" value="F:endonuclease activity"/>
    <property type="evidence" value="ECO:0007669"/>
    <property type="project" value="InterPro"/>
</dbReference>
<feature type="domain" description="Terminase large subunit GpA endonuclease" evidence="3">
    <location>
        <begin position="350"/>
        <end position="659"/>
    </location>
</feature>
<evidence type="ECO:0000259" key="3">
    <source>
        <dbReference type="Pfam" id="PF20454"/>
    </source>
</evidence>